<feature type="domain" description="Tyrosine specific protein phosphatases" evidence="9">
    <location>
        <begin position="1045"/>
        <end position="1120"/>
    </location>
</feature>
<dbReference type="InterPro" id="IPR029021">
    <property type="entry name" value="Prot-tyrosine_phosphatase-like"/>
</dbReference>
<dbReference type="InterPro" id="IPR003595">
    <property type="entry name" value="Tyr_Pase_cat"/>
</dbReference>
<evidence type="ECO:0000256" key="3">
    <source>
        <dbReference type="ARBA" id="ARBA00022801"/>
    </source>
</evidence>
<feature type="non-terminal residue" evidence="10">
    <location>
        <position position="1"/>
    </location>
</feature>
<keyword evidence="4" id="KW-0904">Protein phosphatase</keyword>
<dbReference type="PROSITE" id="PS50056">
    <property type="entry name" value="TYR_PHOSPHATASE_2"/>
    <property type="match status" value="2"/>
</dbReference>
<dbReference type="SMART" id="SM00404">
    <property type="entry name" value="PTPc_motif"/>
    <property type="match status" value="2"/>
</dbReference>
<feature type="compositionally biased region" description="Basic and acidic residues" evidence="6">
    <location>
        <begin position="525"/>
        <end position="535"/>
    </location>
</feature>
<sequence>IAKLGGMVNNVMNHATTDVELMTKERDRATRTQDDVRLDVRTACTEISVRQNVIRTAVRGNASKMTAHVKLVTIITTVTTVTENVAIVLMVPRVTRQVATVLHANPAITHLCARTIAKPAGMVNNVMNHAATDVELITKDKGRATRTQDDVRLDVRTAGTEISVGQNAVRTAVRGNASKTTAHVKRVTIITTVTTVTENVAIVLMVPRVTRELATVLHVNPAITRLCARTNVLRVSTDRSVVNHAVTVMTPPPVITWTDTAQIVVVEISACHCVKPALPVYGETTAANRVDNVRVMVPVTCLRPYAREDVFVVGTGQNVCRKKNKSVDDAFFLAVSVDALPRDDDGGVVVGVILALVVIVAIAAVVVVWRRRKQKTADPKLTDGTGSDSQDMLPGTPTEGERVRLGYTNTLVLDDGQAPTSDSHLYGNVDQNTTNPATATKPPPTTDNLYGNLSSPTAPLPEAKPKPAARKAKKKSKEEKPATHKPHVYENVTVSSDGVEIPDGRDQRGQPSPDGRHQRGQPSPDGRESSSMKRDDSVEKFIIEEDGAISGEDLYSTYQALTSTPQFDTFQKYLLDRLASGELGYEFSKLPKGMKHPHKIGMTEENKRKNRFKALCVYDFNRVILRRAEGDNPSDYINASYIKGSLRDRQYIATQGPRANTIDDLWWMVWQEGITQIVMLTNLNEDGKDKCDEYWPGSGKSVTYSHVTVRGVEEQQRADFITRMFTLTVHGSSCERHVTQYHYITWPDHGVPLAASLVDYWRYVKGRTTSTVPLLVHCSAGVGRTGTFIALDIASDLKSRGRDVNINKIVTQLREERSLMVQSEVQYKFLHEVILEAYTSRDTRVTVEQFDVIFPDTIDIKGSNSRIDKEFQMLQEMGQFAEKPKHTMATMPENLDKNRNMDALPDDNHLAYISVHLMGRNQYINAVFMSSFRHRRGLLLTQLPLPDTVVDLWRLVDGCGVRTIVSIGSEDEERTVKGYYRYWPRNATDDFITGPYTVKLTSSNITGDHATSYHLSIVSKTDDRPREVELLHYRNWAGEVPGDTSSLLQLVDTVKAKQTDDVTKPIIIQCIDGSARSGLFCALFDVISRVTYDNEVDVYLTAREVQRIRPQAIKTQTQYRYLYKAAQEYIRHIAVYGNADVK</sequence>
<comment type="catalytic activity">
    <reaction evidence="5">
        <text>O-phospho-L-tyrosyl-[protein] + H2O = L-tyrosyl-[protein] + phosphate</text>
        <dbReference type="Rhea" id="RHEA:10684"/>
        <dbReference type="Rhea" id="RHEA-COMP:10136"/>
        <dbReference type="Rhea" id="RHEA-COMP:20101"/>
        <dbReference type="ChEBI" id="CHEBI:15377"/>
        <dbReference type="ChEBI" id="CHEBI:43474"/>
        <dbReference type="ChEBI" id="CHEBI:46858"/>
        <dbReference type="ChEBI" id="CHEBI:61978"/>
        <dbReference type="EC" id="3.1.3.48"/>
    </reaction>
</comment>
<evidence type="ECO:0000259" key="9">
    <source>
        <dbReference type="PROSITE" id="PS50056"/>
    </source>
</evidence>
<dbReference type="EMBL" id="JACVVK020000254">
    <property type="protein sequence ID" value="KAK7481909.1"/>
    <property type="molecule type" value="Genomic_DNA"/>
</dbReference>
<keyword evidence="11" id="KW-1185">Reference proteome</keyword>
<proteinExistence type="inferred from homology"/>
<evidence type="ECO:0000256" key="7">
    <source>
        <dbReference type="SAM" id="Phobius"/>
    </source>
</evidence>
<comment type="caution">
    <text evidence="10">The sequence shown here is derived from an EMBL/GenBank/DDBJ whole genome shotgun (WGS) entry which is preliminary data.</text>
</comment>
<accession>A0ABD0K3S4</accession>
<keyword evidence="7" id="KW-0812">Transmembrane</keyword>
<organism evidence="10 11">
    <name type="scientific">Batillaria attramentaria</name>
    <dbReference type="NCBI Taxonomy" id="370345"/>
    <lineage>
        <taxon>Eukaryota</taxon>
        <taxon>Metazoa</taxon>
        <taxon>Spiralia</taxon>
        <taxon>Lophotrochozoa</taxon>
        <taxon>Mollusca</taxon>
        <taxon>Gastropoda</taxon>
        <taxon>Caenogastropoda</taxon>
        <taxon>Sorbeoconcha</taxon>
        <taxon>Cerithioidea</taxon>
        <taxon>Batillariidae</taxon>
        <taxon>Batillaria</taxon>
    </lineage>
</organism>
<dbReference type="EC" id="3.1.3.48" evidence="2"/>
<dbReference type="PROSITE" id="PS00383">
    <property type="entry name" value="TYR_PHOSPHATASE_1"/>
    <property type="match status" value="1"/>
</dbReference>
<dbReference type="Proteomes" id="UP001519460">
    <property type="component" value="Unassembled WGS sequence"/>
</dbReference>
<dbReference type="CDD" id="cd00047">
    <property type="entry name" value="PTPc"/>
    <property type="match status" value="2"/>
</dbReference>
<dbReference type="PRINTS" id="PR00700">
    <property type="entry name" value="PRTYPHPHTASE"/>
</dbReference>
<feature type="transmembrane region" description="Helical" evidence="7">
    <location>
        <begin position="348"/>
        <end position="369"/>
    </location>
</feature>
<feature type="domain" description="Tyrosine specific protein phosphatases" evidence="9">
    <location>
        <begin position="755"/>
        <end position="828"/>
    </location>
</feature>
<protein>
    <recommendedName>
        <fullName evidence="2">protein-tyrosine-phosphatase</fullName>
        <ecNumber evidence="2">3.1.3.48</ecNumber>
    </recommendedName>
</protein>
<feature type="region of interest" description="Disordered" evidence="6">
    <location>
        <begin position="376"/>
        <end position="535"/>
    </location>
</feature>
<evidence type="ECO:0000313" key="11">
    <source>
        <dbReference type="Proteomes" id="UP001519460"/>
    </source>
</evidence>
<dbReference type="InterPro" id="IPR016130">
    <property type="entry name" value="Tyr_Pase_AS"/>
</dbReference>
<reference evidence="10 11" key="1">
    <citation type="journal article" date="2023" name="Sci. Data">
        <title>Genome assembly of the Korean intertidal mud-creeper Batillaria attramentaria.</title>
        <authorList>
            <person name="Patra A.K."/>
            <person name="Ho P.T."/>
            <person name="Jun S."/>
            <person name="Lee S.J."/>
            <person name="Kim Y."/>
            <person name="Won Y.J."/>
        </authorList>
    </citation>
    <scope>NUCLEOTIDE SEQUENCE [LARGE SCALE GENOMIC DNA]</scope>
    <source>
        <strain evidence="10">Wonlab-2016</strain>
    </source>
</reference>
<keyword evidence="7" id="KW-1133">Transmembrane helix</keyword>
<evidence type="ECO:0000256" key="6">
    <source>
        <dbReference type="SAM" id="MobiDB-lite"/>
    </source>
</evidence>
<dbReference type="SMART" id="SM00194">
    <property type="entry name" value="PTPc"/>
    <property type="match status" value="2"/>
</dbReference>
<dbReference type="InterPro" id="IPR050348">
    <property type="entry name" value="Protein-Tyr_Phosphatase"/>
</dbReference>
<dbReference type="SUPFAM" id="SSF52799">
    <property type="entry name" value="(Phosphotyrosine protein) phosphatases II"/>
    <property type="match status" value="2"/>
</dbReference>
<gene>
    <name evidence="10" type="ORF">BaRGS_00026817</name>
</gene>
<dbReference type="PANTHER" id="PTHR19134:SF562">
    <property type="entry name" value="PROTEIN-TYROSINE-PHOSPHATASE"/>
    <property type="match status" value="1"/>
</dbReference>
<evidence type="ECO:0000256" key="5">
    <source>
        <dbReference type="ARBA" id="ARBA00051722"/>
    </source>
</evidence>
<dbReference type="Pfam" id="PF00102">
    <property type="entry name" value="Y_phosphatase"/>
    <property type="match status" value="2"/>
</dbReference>
<evidence type="ECO:0000256" key="4">
    <source>
        <dbReference type="ARBA" id="ARBA00022912"/>
    </source>
</evidence>
<dbReference type="PROSITE" id="PS50055">
    <property type="entry name" value="TYR_PHOSPHATASE_PTP"/>
    <property type="match status" value="2"/>
</dbReference>
<keyword evidence="3" id="KW-0378">Hydrolase</keyword>
<dbReference type="InterPro" id="IPR000387">
    <property type="entry name" value="Tyr_Pase_dom"/>
</dbReference>
<name>A0ABD0K3S4_9CAEN</name>
<dbReference type="GO" id="GO:0004725">
    <property type="term" value="F:protein tyrosine phosphatase activity"/>
    <property type="evidence" value="ECO:0007669"/>
    <property type="project" value="UniProtKB-EC"/>
</dbReference>
<feature type="domain" description="Tyrosine-protein phosphatase" evidence="8">
    <location>
        <begin position="867"/>
        <end position="1129"/>
    </location>
</feature>
<dbReference type="AlphaFoldDB" id="A0ABD0K3S4"/>
<comment type="similarity">
    <text evidence="1">Belongs to the protein-tyrosine phosphatase family.</text>
</comment>
<dbReference type="InterPro" id="IPR000242">
    <property type="entry name" value="PTP_cat"/>
</dbReference>
<dbReference type="PANTHER" id="PTHR19134">
    <property type="entry name" value="RECEPTOR-TYPE TYROSINE-PROTEIN PHOSPHATASE"/>
    <property type="match status" value="1"/>
</dbReference>
<keyword evidence="7" id="KW-0472">Membrane</keyword>
<evidence type="ECO:0000256" key="2">
    <source>
        <dbReference type="ARBA" id="ARBA00013064"/>
    </source>
</evidence>
<evidence type="ECO:0000259" key="8">
    <source>
        <dbReference type="PROSITE" id="PS50055"/>
    </source>
</evidence>
<evidence type="ECO:0000313" key="10">
    <source>
        <dbReference type="EMBL" id="KAK7481909.1"/>
    </source>
</evidence>
<feature type="domain" description="Tyrosine-protein phosphatase" evidence="8">
    <location>
        <begin position="583"/>
        <end position="837"/>
    </location>
</feature>
<dbReference type="Gene3D" id="3.90.190.10">
    <property type="entry name" value="Protein tyrosine phosphatase superfamily"/>
    <property type="match status" value="2"/>
</dbReference>
<evidence type="ECO:0000256" key="1">
    <source>
        <dbReference type="ARBA" id="ARBA00009580"/>
    </source>
</evidence>
<dbReference type="FunFam" id="3.90.190.10:FF:000102">
    <property type="entry name" value="Receptor-type tyrosine-protein phosphatase"/>
    <property type="match status" value="1"/>
</dbReference>